<gene>
    <name evidence="1" type="ORF">HPB49_005129</name>
</gene>
<comment type="caution">
    <text evidence="1">The sequence shown here is derived from an EMBL/GenBank/DDBJ whole genome shotgun (WGS) entry which is preliminary data.</text>
</comment>
<proteinExistence type="predicted"/>
<sequence length="108" mass="12341">MRPSSPIRCNTAARQMSSRNTWRLFRALIDPTQTRTETRKHLQHAIHGFAGNTTQLAHKLRDQYLCTTQDTRGSAYLYVGSENAELDQTFQFHHLKAALAKMKRATAP</sequence>
<evidence type="ECO:0000313" key="2">
    <source>
        <dbReference type="Proteomes" id="UP000821865"/>
    </source>
</evidence>
<dbReference type="EMBL" id="CM023476">
    <property type="protein sequence ID" value="KAH7940746.1"/>
    <property type="molecule type" value="Genomic_DNA"/>
</dbReference>
<protein>
    <submittedName>
        <fullName evidence="1">Uncharacterized protein</fullName>
    </submittedName>
</protein>
<organism evidence="1 2">
    <name type="scientific">Dermacentor silvarum</name>
    <name type="common">Tick</name>
    <dbReference type="NCBI Taxonomy" id="543639"/>
    <lineage>
        <taxon>Eukaryota</taxon>
        <taxon>Metazoa</taxon>
        <taxon>Ecdysozoa</taxon>
        <taxon>Arthropoda</taxon>
        <taxon>Chelicerata</taxon>
        <taxon>Arachnida</taxon>
        <taxon>Acari</taxon>
        <taxon>Parasitiformes</taxon>
        <taxon>Ixodida</taxon>
        <taxon>Ixodoidea</taxon>
        <taxon>Ixodidae</taxon>
        <taxon>Rhipicephalinae</taxon>
        <taxon>Dermacentor</taxon>
    </lineage>
</organism>
<reference evidence="1" key="1">
    <citation type="submission" date="2020-05" db="EMBL/GenBank/DDBJ databases">
        <title>Large-scale comparative analyses of tick genomes elucidate their genetic diversity and vector capacities.</title>
        <authorList>
            <person name="Jia N."/>
            <person name="Wang J."/>
            <person name="Shi W."/>
            <person name="Du L."/>
            <person name="Sun Y."/>
            <person name="Zhan W."/>
            <person name="Jiang J."/>
            <person name="Wang Q."/>
            <person name="Zhang B."/>
            <person name="Ji P."/>
            <person name="Sakyi L.B."/>
            <person name="Cui X."/>
            <person name="Yuan T."/>
            <person name="Jiang B."/>
            <person name="Yang W."/>
            <person name="Lam T.T.-Y."/>
            <person name="Chang Q."/>
            <person name="Ding S."/>
            <person name="Wang X."/>
            <person name="Zhu J."/>
            <person name="Ruan X."/>
            <person name="Zhao L."/>
            <person name="Wei J."/>
            <person name="Que T."/>
            <person name="Du C."/>
            <person name="Cheng J."/>
            <person name="Dai P."/>
            <person name="Han X."/>
            <person name="Huang E."/>
            <person name="Gao Y."/>
            <person name="Liu J."/>
            <person name="Shao H."/>
            <person name="Ye R."/>
            <person name="Li L."/>
            <person name="Wei W."/>
            <person name="Wang X."/>
            <person name="Wang C."/>
            <person name="Yang T."/>
            <person name="Huo Q."/>
            <person name="Li W."/>
            <person name="Guo W."/>
            <person name="Chen H."/>
            <person name="Zhou L."/>
            <person name="Ni X."/>
            <person name="Tian J."/>
            <person name="Zhou Y."/>
            <person name="Sheng Y."/>
            <person name="Liu T."/>
            <person name="Pan Y."/>
            <person name="Xia L."/>
            <person name="Li J."/>
            <person name="Zhao F."/>
            <person name="Cao W."/>
        </authorList>
    </citation>
    <scope>NUCLEOTIDE SEQUENCE</scope>
    <source>
        <strain evidence="1">Dsil-2018</strain>
    </source>
</reference>
<accession>A0ACB8CDJ0</accession>
<keyword evidence="2" id="KW-1185">Reference proteome</keyword>
<dbReference type="Proteomes" id="UP000821865">
    <property type="component" value="Chromosome 7"/>
</dbReference>
<name>A0ACB8CDJ0_DERSI</name>
<evidence type="ECO:0000313" key="1">
    <source>
        <dbReference type="EMBL" id="KAH7940746.1"/>
    </source>
</evidence>